<sequence>MKNRRRVLSDHKQQGKVLVPPFTHMLGPLHEVSWIRTILPELLWIALIHNLHGDRRAVEIITALSRLARSIKPNSASKWFAVASQYASLSTGDYAQLRLELQRQQMLTDILDPLEPLISWYPECPLAPLYPKPPRRSLHRSALVPLKEVISSLYRRSERGPMMVQATAVWLAFDADILKVTADLSLARFPEIQDYPDTEISQKIGASIRGGLNMFFGSQIHYANAPWPDYFWNRGLAIEPCELNR</sequence>
<gene>
    <name evidence="1" type="ORF">SAMN05444159_2576</name>
</gene>
<proteinExistence type="predicted"/>
<evidence type="ECO:0000313" key="1">
    <source>
        <dbReference type="EMBL" id="SHK16096.1"/>
    </source>
</evidence>
<reference evidence="1 2" key="1">
    <citation type="submission" date="2016-11" db="EMBL/GenBank/DDBJ databases">
        <authorList>
            <person name="Jaros S."/>
            <person name="Januszkiewicz K."/>
            <person name="Wedrychowicz H."/>
        </authorList>
    </citation>
    <scope>NUCLEOTIDE SEQUENCE [LARGE SCALE GENOMIC DNA]</scope>
    <source>
        <strain evidence="1 2">GAS499</strain>
    </source>
</reference>
<accession>A0A1M6Q7I1</accession>
<dbReference type="EMBL" id="LT670844">
    <property type="protein sequence ID" value="SHK16096.1"/>
    <property type="molecule type" value="Genomic_DNA"/>
</dbReference>
<name>A0A1M6Q7I1_9BRAD</name>
<evidence type="ECO:0000313" key="2">
    <source>
        <dbReference type="Proteomes" id="UP000189935"/>
    </source>
</evidence>
<organism evidence="1 2">
    <name type="scientific">Bradyrhizobium lablabi</name>
    <dbReference type="NCBI Taxonomy" id="722472"/>
    <lineage>
        <taxon>Bacteria</taxon>
        <taxon>Pseudomonadati</taxon>
        <taxon>Pseudomonadota</taxon>
        <taxon>Alphaproteobacteria</taxon>
        <taxon>Hyphomicrobiales</taxon>
        <taxon>Nitrobacteraceae</taxon>
        <taxon>Bradyrhizobium</taxon>
    </lineage>
</organism>
<protein>
    <submittedName>
        <fullName evidence="1">Uncharacterized protein</fullName>
    </submittedName>
</protein>
<dbReference type="Proteomes" id="UP000189935">
    <property type="component" value="Chromosome I"/>
</dbReference>
<dbReference type="AlphaFoldDB" id="A0A1M6Q7I1"/>